<evidence type="ECO:0000256" key="1">
    <source>
        <dbReference type="ARBA" id="ARBA00022857"/>
    </source>
</evidence>
<dbReference type="Gene3D" id="3.40.50.720">
    <property type="entry name" value="NAD(P)-binding Rossmann-like Domain"/>
    <property type="match status" value="1"/>
</dbReference>
<dbReference type="GO" id="GO:0005737">
    <property type="term" value="C:cytoplasm"/>
    <property type="evidence" value="ECO:0007669"/>
    <property type="project" value="TreeGrafter"/>
</dbReference>
<evidence type="ECO:0000256" key="2">
    <source>
        <dbReference type="ARBA" id="ARBA00023002"/>
    </source>
</evidence>
<evidence type="ECO:0000313" key="4">
    <source>
        <dbReference type="Proteomes" id="UP000887013"/>
    </source>
</evidence>
<dbReference type="OrthoDB" id="5296at2759"/>
<sequence length="265" mass="29815">MEVESVQKELEVESVLVTGADQGIGLEIVRQLVNLTKQLPRYVFATYRDESRLRDLKQIKDKSKETLVVLIKMDVTKAKSIQSARKKIEEVVGNRGLNLLINNEEAVKPKIVPEVNEENLMFHFNTNTVGPIMMLQEMFPLLKKSSELKKAGLEVSRAAVLNISSMKGSITQLDDSKANDWHLTMSYRASKAALNMAMRVNALWMMEEGILTVNMCPQRVTTNKEPIETNLNVSESVTAMLETLAKLDESHHGAFLDRNGIDIPF</sequence>
<organism evidence="3 4">
    <name type="scientific">Nephila pilipes</name>
    <name type="common">Giant wood spider</name>
    <name type="synonym">Nephila maculata</name>
    <dbReference type="NCBI Taxonomy" id="299642"/>
    <lineage>
        <taxon>Eukaryota</taxon>
        <taxon>Metazoa</taxon>
        <taxon>Ecdysozoa</taxon>
        <taxon>Arthropoda</taxon>
        <taxon>Chelicerata</taxon>
        <taxon>Arachnida</taxon>
        <taxon>Araneae</taxon>
        <taxon>Araneomorphae</taxon>
        <taxon>Entelegynae</taxon>
        <taxon>Araneoidea</taxon>
        <taxon>Nephilidae</taxon>
        <taxon>Nephila</taxon>
    </lineage>
</organism>
<keyword evidence="4" id="KW-1185">Reference proteome</keyword>
<keyword evidence="2" id="KW-0560">Oxidoreductase</keyword>
<gene>
    <name evidence="3" type="primary">AVEN_209667_1</name>
    <name evidence="3" type="ORF">NPIL_325391</name>
</gene>
<dbReference type="EMBL" id="BMAW01051129">
    <property type="protein sequence ID" value="GFS78787.1"/>
    <property type="molecule type" value="Genomic_DNA"/>
</dbReference>
<name>A0A8X6T4C6_NEPPI</name>
<dbReference type="PRINTS" id="PR00081">
    <property type="entry name" value="GDHRDH"/>
</dbReference>
<dbReference type="SUPFAM" id="SSF51735">
    <property type="entry name" value="NAD(P)-binding Rossmann-fold domains"/>
    <property type="match status" value="1"/>
</dbReference>
<dbReference type="PANTHER" id="PTHR43544:SF7">
    <property type="entry name" value="NADB-LER2"/>
    <property type="match status" value="1"/>
</dbReference>
<proteinExistence type="predicted"/>
<dbReference type="GO" id="GO:0016491">
    <property type="term" value="F:oxidoreductase activity"/>
    <property type="evidence" value="ECO:0007669"/>
    <property type="project" value="UniProtKB-KW"/>
</dbReference>
<reference evidence="3" key="1">
    <citation type="submission" date="2020-08" db="EMBL/GenBank/DDBJ databases">
        <title>Multicomponent nature underlies the extraordinary mechanical properties of spider dragline silk.</title>
        <authorList>
            <person name="Kono N."/>
            <person name="Nakamura H."/>
            <person name="Mori M."/>
            <person name="Yoshida Y."/>
            <person name="Ohtoshi R."/>
            <person name="Malay A.D."/>
            <person name="Moran D.A.P."/>
            <person name="Tomita M."/>
            <person name="Numata K."/>
            <person name="Arakawa K."/>
        </authorList>
    </citation>
    <scope>NUCLEOTIDE SEQUENCE</scope>
</reference>
<dbReference type="Proteomes" id="UP000887013">
    <property type="component" value="Unassembled WGS sequence"/>
</dbReference>
<comment type="caution">
    <text evidence="3">The sequence shown here is derived from an EMBL/GenBank/DDBJ whole genome shotgun (WGS) entry which is preliminary data.</text>
</comment>
<evidence type="ECO:0000313" key="3">
    <source>
        <dbReference type="EMBL" id="GFS78787.1"/>
    </source>
</evidence>
<keyword evidence="1" id="KW-0521">NADP</keyword>
<dbReference type="Pfam" id="PF00106">
    <property type="entry name" value="adh_short"/>
    <property type="match status" value="1"/>
</dbReference>
<dbReference type="InterPro" id="IPR002347">
    <property type="entry name" value="SDR_fam"/>
</dbReference>
<dbReference type="AlphaFoldDB" id="A0A8X6T4C6"/>
<dbReference type="InterPro" id="IPR051468">
    <property type="entry name" value="Fungal_SecMetab_SDRs"/>
</dbReference>
<dbReference type="InterPro" id="IPR036291">
    <property type="entry name" value="NAD(P)-bd_dom_sf"/>
</dbReference>
<dbReference type="PANTHER" id="PTHR43544">
    <property type="entry name" value="SHORT-CHAIN DEHYDROGENASE/REDUCTASE"/>
    <property type="match status" value="1"/>
</dbReference>
<protein>
    <submittedName>
        <fullName evidence="3">Uncharacterized protein</fullName>
    </submittedName>
</protein>
<accession>A0A8X6T4C6</accession>